<keyword evidence="2" id="KW-1185">Reference proteome</keyword>
<dbReference type="STRING" id="1188229.GlitD10_1531"/>
<organism evidence="1 2">
    <name type="scientific">Gloeomargarita lithophora Alchichica-D10</name>
    <dbReference type="NCBI Taxonomy" id="1188229"/>
    <lineage>
        <taxon>Bacteria</taxon>
        <taxon>Bacillati</taxon>
        <taxon>Cyanobacteriota</taxon>
        <taxon>Cyanophyceae</taxon>
        <taxon>Gloeomargaritales</taxon>
        <taxon>Gloeomargaritaceae</taxon>
        <taxon>Gloeomargarita</taxon>
    </lineage>
</organism>
<accession>A0A1J0AD33</accession>
<gene>
    <name evidence="1" type="ORF">GlitD10_1531</name>
</gene>
<reference evidence="1 2" key="1">
    <citation type="submission" date="2016-10" db="EMBL/GenBank/DDBJ databases">
        <title>Description of Gloeomargarita lithophora gen. nov., sp. nov., a thylakoid-bearing basal-branching cyanobacterium with intracellular carbonates, and proposal for Gloeomargaritales ord. nov.</title>
        <authorList>
            <person name="Moreira D."/>
            <person name="Tavera R."/>
            <person name="Benzerara K."/>
            <person name="Skouri-Panet F."/>
            <person name="Couradeau E."/>
            <person name="Gerard E."/>
            <person name="Loussert C."/>
            <person name="Novelo E."/>
            <person name="Zivanovic Y."/>
            <person name="Lopez-Garcia P."/>
        </authorList>
    </citation>
    <scope>NUCLEOTIDE SEQUENCE [LARGE SCALE GENOMIC DNA]</scope>
    <source>
        <strain evidence="1 2">D10</strain>
    </source>
</reference>
<evidence type="ECO:0000313" key="1">
    <source>
        <dbReference type="EMBL" id="APB33854.1"/>
    </source>
</evidence>
<dbReference type="InterPro" id="IPR032329">
    <property type="entry name" value="DUF4855"/>
</dbReference>
<protein>
    <recommendedName>
        <fullName evidence="3">DUF4855 domain-containing protein</fullName>
    </recommendedName>
</protein>
<evidence type="ECO:0000313" key="2">
    <source>
        <dbReference type="Proteomes" id="UP000180235"/>
    </source>
</evidence>
<sequence length="361" mass="42577">MPYFPPKQPEFNYLHHLALMYGNAQTPWTVDDLSFYVAHQSAPGAWHDWLFDSFLFLNICSKNGRDYRADINLGTSMSGEGDFFAACSPQPAGVHEWEELLDFYVDSVQTLNQTIKQLVPQISTPLTHPRNVVLMVPYPHITQGDFGRSGWNFSTQGQNLDQATRQRLAACEWFITELKQRLPQFEYVHILGVYWMFESVFRSWEVDDHWLLKELRPFIHRLGYKFFWIPFYSTYNIHLLDAYQNYYFDLAFLQPNYMFYQRGVDLIQAAQAAQKREAGIEIEYYLELDEPIAVQGERQRRFREYLNGGVTQGYMVSAACAYFLGQKSLERMVVHPDPQEREFYQDIYQFIRGTYTLKPLR</sequence>
<dbReference type="Proteomes" id="UP000180235">
    <property type="component" value="Chromosome"/>
</dbReference>
<dbReference type="RefSeq" id="WP_071454377.1">
    <property type="nucleotide sequence ID" value="NZ_CP017675.1"/>
</dbReference>
<dbReference type="EMBL" id="CP017675">
    <property type="protein sequence ID" value="APB33854.1"/>
    <property type="molecule type" value="Genomic_DNA"/>
</dbReference>
<dbReference type="Pfam" id="PF16147">
    <property type="entry name" value="DUF4855"/>
    <property type="match status" value="1"/>
</dbReference>
<dbReference type="AlphaFoldDB" id="A0A1J0AD33"/>
<evidence type="ECO:0008006" key="3">
    <source>
        <dbReference type="Google" id="ProtNLM"/>
    </source>
</evidence>
<dbReference type="OrthoDB" id="3799295at2"/>
<name>A0A1J0AD33_9CYAN</name>
<dbReference type="KEGG" id="glt:GlitD10_1531"/>
<proteinExistence type="predicted"/>